<dbReference type="EMBL" id="ASYS01000059">
    <property type="protein sequence ID" value="EQD99170.1"/>
    <property type="molecule type" value="Genomic_DNA"/>
</dbReference>
<dbReference type="AlphaFoldDB" id="T2T3N7"/>
<organism evidence="1 2">
    <name type="scientific">Helicobacter pylori PZ5024</name>
    <dbReference type="NCBI Taxonomy" id="1337391"/>
    <lineage>
        <taxon>Bacteria</taxon>
        <taxon>Pseudomonadati</taxon>
        <taxon>Campylobacterota</taxon>
        <taxon>Epsilonproteobacteria</taxon>
        <taxon>Campylobacterales</taxon>
        <taxon>Helicobacteraceae</taxon>
        <taxon>Helicobacter</taxon>
    </lineage>
</organism>
<evidence type="ECO:0000313" key="1">
    <source>
        <dbReference type="EMBL" id="EQD99170.1"/>
    </source>
</evidence>
<reference evidence="1 2" key="1">
    <citation type="journal article" date="2013" name="Genome Announc.">
        <title>Draft Genome Sequences of Helicobacter pylori Strains Isolated from Regions of Low and High Gastric Cancer Risk in Colombia.</title>
        <authorList>
            <person name="Sheh A."/>
            <person name="Piazuelo M.B."/>
            <person name="Wilson K.T."/>
            <person name="Correa P."/>
            <person name="Fox J.G."/>
        </authorList>
    </citation>
    <scope>NUCLEOTIDE SEQUENCE [LARGE SCALE GENOMIC DNA]</scope>
    <source>
        <strain evidence="1 2">PZ5024</strain>
    </source>
</reference>
<evidence type="ECO:0000313" key="2">
    <source>
        <dbReference type="Proteomes" id="UP000015645"/>
    </source>
</evidence>
<dbReference type="Proteomes" id="UP000015645">
    <property type="component" value="Unassembled WGS sequence"/>
</dbReference>
<gene>
    <name evidence="1" type="ORF">L931_01055</name>
</gene>
<proteinExistence type="predicted"/>
<comment type="caution">
    <text evidence="1">The sequence shown here is derived from an EMBL/GenBank/DDBJ whole genome shotgun (WGS) entry which is preliminary data.</text>
</comment>
<protein>
    <submittedName>
        <fullName evidence="1">Uncharacterized protein</fullName>
    </submittedName>
</protein>
<name>T2T3N7_HELPX</name>
<accession>T2T3N7</accession>
<dbReference type="PATRIC" id="fig|1337391.3.peg.349"/>
<sequence>MPDIRNLDLSLPNLTERLCKISNRLYIMHSSCSFSAREYRVLERMHEIIQKGMDGLTQRLDNDLKDDHSRILVPIKYIQGLCLVGNMKPDELCMLFVKICELILSQCRSNLSRSSFSFIGGVISGLNKQIRLYQKWK</sequence>